<evidence type="ECO:0000259" key="2">
    <source>
        <dbReference type="Pfam" id="PF03364"/>
    </source>
</evidence>
<proteinExistence type="inferred from homology"/>
<reference evidence="3 4" key="1">
    <citation type="submission" date="2020-10" db="EMBL/GenBank/DDBJ databases">
        <title>Complete genome sequence of Paludibaculum fermentans P105T, a facultatively anaerobic acidobacterium capable of dissimilatory Fe(III) reduction.</title>
        <authorList>
            <person name="Dedysh S.N."/>
            <person name="Beletsky A.V."/>
            <person name="Kulichevskaya I.S."/>
            <person name="Mardanov A.V."/>
            <person name="Ravin N.V."/>
        </authorList>
    </citation>
    <scope>NUCLEOTIDE SEQUENCE [LARGE SCALE GENOMIC DNA]</scope>
    <source>
        <strain evidence="3 4">P105</strain>
    </source>
</reference>
<dbReference type="KEGG" id="pfer:IRI77_30030"/>
<evidence type="ECO:0000313" key="3">
    <source>
        <dbReference type="EMBL" id="QOY86974.1"/>
    </source>
</evidence>
<protein>
    <submittedName>
        <fullName evidence="3">SRPBCC family protein</fullName>
    </submittedName>
</protein>
<accession>A0A7S7NNT3</accession>
<dbReference type="Gene3D" id="3.30.530.20">
    <property type="match status" value="1"/>
</dbReference>
<keyword evidence="4" id="KW-1185">Reference proteome</keyword>
<sequence>MPEYVHSSVFQTSVERLFAFHEAPDALQRLMPPWQPAEVISRAGGLSVGARVELELKLGPFRLRWVARHTEFVRNRLFADIQESGPFRRWSHRHEFAPEGAAARLTDRVEFSLPGGRLVDFLGAAIARHQLRRLFAYRHAVTKQACEG</sequence>
<dbReference type="Proteomes" id="UP000593892">
    <property type="component" value="Chromosome"/>
</dbReference>
<evidence type="ECO:0000256" key="1">
    <source>
        <dbReference type="ARBA" id="ARBA00008918"/>
    </source>
</evidence>
<dbReference type="AlphaFoldDB" id="A0A7S7NNT3"/>
<dbReference type="InterPro" id="IPR023393">
    <property type="entry name" value="START-like_dom_sf"/>
</dbReference>
<comment type="similarity">
    <text evidence="1">Belongs to the ribosome association toxin RatA family.</text>
</comment>
<dbReference type="SUPFAM" id="SSF55961">
    <property type="entry name" value="Bet v1-like"/>
    <property type="match status" value="1"/>
</dbReference>
<dbReference type="EMBL" id="CP063849">
    <property type="protein sequence ID" value="QOY86974.1"/>
    <property type="molecule type" value="Genomic_DNA"/>
</dbReference>
<dbReference type="InterPro" id="IPR005031">
    <property type="entry name" value="COQ10_START"/>
</dbReference>
<dbReference type="RefSeq" id="WP_194448643.1">
    <property type="nucleotide sequence ID" value="NZ_CP063849.1"/>
</dbReference>
<organism evidence="3 4">
    <name type="scientific">Paludibaculum fermentans</name>
    <dbReference type="NCBI Taxonomy" id="1473598"/>
    <lineage>
        <taxon>Bacteria</taxon>
        <taxon>Pseudomonadati</taxon>
        <taxon>Acidobacteriota</taxon>
        <taxon>Terriglobia</taxon>
        <taxon>Bryobacterales</taxon>
        <taxon>Bryobacteraceae</taxon>
        <taxon>Paludibaculum</taxon>
    </lineage>
</organism>
<gene>
    <name evidence="3" type="ORF">IRI77_30030</name>
</gene>
<dbReference type="CDD" id="cd07820">
    <property type="entry name" value="SRPBCC_3"/>
    <property type="match status" value="1"/>
</dbReference>
<feature type="domain" description="Coenzyme Q-binding protein COQ10 START" evidence="2">
    <location>
        <begin position="13"/>
        <end position="134"/>
    </location>
</feature>
<dbReference type="Pfam" id="PF03364">
    <property type="entry name" value="Polyketide_cyc"/>
    <property type="match status" value="1"/>
</dbReference>
<evidence type="ECO:0000313" key="4">
    <source>
        <dbReference type="Proteomes" id="UP000593892"/>
    </source>
</evidence>
<name>A0A7S7NNT3_PALFE</name>